<dbReference type="AlphaFoldDB" id="A0A1A6HXA8"/>
<comment type="caution">
    <text evidence="1">The sequence shown here is derived from an EMBL/GenBank/DDBJ whole genome shotgun (WGS) entry which is preliminary data.</text>
</comment>
<evidence type="ECO:0000313" key="1">
    <source>
        <dbReference type="EMBL" id="OBS82869.1"/>
    </source>
</evidence>
<reference evidence="1 2" key="1">
    <citation type="submission" date="2016-06" db="EMBL/GenBank/DDBJ databases">
        <title>The Draft Genome Sequence and Annotation of the Desert Woodrat Neotoma lepida.</title>
        <authorList>
            <person name="Campbell M."/>
            <person name="Oakeson K.F."/>
            <person name="Yandell M."/>
            <person name="Halpert J.R."/>
            <person name="Dearing D."/>
        </authorList>
    </citation>
    <scope>NUCLEOTIDE SEQUENCE [LARGE SCALE GENOMIC DNA]</scope>
    <source>
        <strain evidence="1">417</strain>
        <tissue evidence="1">Liver</tissue>
    </source>
</reference>
<name>A0A1A6HXA8_NEOLE</name>
<accession>A0A1A6HXA8</accession>
<dbReference type="Proteomes" id="UP000092124">
    <property type="component" value="Unassembled WGS sequence"/>
</dbReference>
<organism evidence="1 2">
    <name type="scientific">Neotoma lepida</name>
    <name type="common">Desert woodrat</name>
    <dbReference type="NCBI Taxonomy" id="56216"/>
    <lineage>
        <taxon>Eukaryota</taxon>
        <taxon>Metazoa</taxon>
        <taxon>Chordata</taxon>
        <taxon>Craniata</taxon>
        <taxon>Vertebrata</taxon>
        <taxon>Euteleostomi</taxon>
        <taxon>Mammalia</taxon>
        <taxon>Eutheria</taxon>
        <taxon>Euarchontoglires</taxon>
        <taxon>Glires</taxon>
        <taxon>Rodentia</taxon>
        <taxon>Myomorpha</taxon>
        <taxon>Muroidea</taxon>
        <taxon>Cricetidae</taxon>
        <taxon>Neotominae</taxon>
        <taxon>Neotoma</taxon>
    </lineage>
</organism>
<sequence length="296" mass="33143">METRRRRFGSRHPEIVAPRVAAVGESTNDPPIVGSLEELVCSLHREAGRSWCAASQGGTETSSILEMPPDFNHVSARANEDYHLTEQKLNVSKCLLPVPGGSSRKQCLLAEPGPRVNTEPDESNTCYFHVITAGPTLREGLLNSNYSFRKNTQRQHLNAPNPDDPLANDVAEQWKTNKAQVIETARAQKRLERPHRLSNKPPPPQLMFRPEHSSCLFTPPLLFFLPRPHHSQAKSSKRNVIVVANMRKQQCGPGESGRVKWHHPVPGNFTALPIFQRLRSLCKSARAKQKNKTKKG</sequence>
<proteinExistence type="predicted"/>
<evidence type="ECO:0000313" key="2">
    <source>
        <dbReference type="Proteomes" id="UP000092124"/>
    </source>
</evidence>
<dbReference type="EMBL" id="LZPO01007978">
    <property type="protein sequence ID" value="OBS82869.1"/>
    <property type="molecule type" value="Genomic_DNA"/>
</dbReference>
<protein>
    <submittedName>
        <fullName evidence="1">Uncharacterized protein</fullName>
    </submittedName>
</protein>
<dbReference type="STRING" id="56216.A0A1A6HXA8"/>
<gene>
    <name evidence="1" type="ORF">A6R68_23145</name>
</gene>
<dbReference type="OrthoDB" id="7851174at2759"/>
<keyword evidence="2" id="KW-1185">Reference proteome</keyword>